<keyword evidence="2" id="KW-0560">Oxidoreductase</keyword>
<evidence type="ECO:0000313" key="6">
    <source>
        <dbReference type="Proteomes" id="UP000253420"/>
    </source>
</evidence>
<proteinExistence type="predicted"/>
<keyword evidence="3" id="KW-0028">Amino-acid biosynthesis</keyword>
<evidence type="ECO:0000313" key="5">
    <source>
        <dbReference type="EMBL" id="RCS22062.1"/>
    </source>
</evidence>
<protein>
    <submittedName>
        <fullName evidence="5">Shikimate dehydrogenase</fullName>
    </submittedName>
</protein>
<name>A0A368K0Y4_9HYPH</name>
<dbReference type="Pfam" id="PF08501">
    <property type="entry name" value="Shikimate_dh_N"/>
    <property type="match status" value="1"/>
</dbReference>
<dbReference type="SUPFAM" id="SSF51735">
    <property type="entry name" value="NAD(P)-binding Rossmann-fold domains"/>
    <property type="match status" value="1"/>
</dbReference>
<dbReference type="InterPro" id="IPR036291">
    <property type="entry name" value="NAD(P)-bd_dom_sf"/>
</dbReference>
<keyword evidence="3" id="KW-0057">Aromatic amino acid biosynthesis</keyword>
<evidence type="ECO:0000259" key="4">
    <source>
        <dbReference type="Pfam" id="PF08501"/>
    </source>
</evidence>
<evidence type="ECO:0000256" key="1">
    <source>
        <dbReference type="ARBA" id="ARBA00004871"/>
    </source>
</evidence>
<dbReference type="GO" id="GO:0019632">
    <property type="term" value="P:shikimate metabolic process"/>
    <property type="evidence" value="ECO:0007669"/>
    <property type="project" value="TreeGrafter"/>
</dbReference>
<keyword evidence="6" id="KW-1185">Reference proteome</keyword>
<dbReference type="InterPro" id="IPR013708">
    <property type="entry name" value="Shikimate_DH-bd_N"/>
</dbReference>
<dbReference type="CDD" id="cd01065">
    <property type="entry name" value="NAD_bind_Shikimate_DH"/>
    <property type="match status" value="1"/>
</dbReference>
<feature type="domain" description="Shikimate dehydrogenase substrate binding N-terminal" evidence="4">
    <location>
        <begin position="10"/>
        <end position="94"/>
    </location>
</feature>
<comment type="caution">
    <text evidence="5">The sequence shown here is derived from an EMBL/GenBank/DDBJ whole genome shotgun (WGS) entry which is preliminary data.</text>
</comment>
<dbReference type="EMBL" id="QOZG01000010">
    <property type="protein sequence ID" value="RCS22062.1"/>
    <property type="molecule type" value="Genomic_DNA"/>
</dbReference>
<dbReference type="Proteomes" id="UP000253420">
    <property type="component" value="Unassembled WGS sequence"/>
</dbReference>
<dbReference type="OrthoDB" id="9792692at2"/>
<sequence length="286" mass="29777">MPDTTVRLGLIGDNIARSQSPLLHVLAGRLCGLTVTYDRLIPADLGRDFGAVFGLCKCEGFRGINITYPYKEQVTALVGIADPAIAAIGACNTVVFDRTLPSGHNTDYTGFMSAFRKTFGAAFPGKVAMAGAGGVGKAVAFGLAGLGCTHLAIFDRDSQRAWSLRLALERSGSAMAVEVVPAIEDAAADADGLINCTPLGMVGYPGTAIPKAVLGRQRWAFDAVYTPVDTVFMNDARAAGLAVISGYELFFHQGVDAFHFFTGAAVDPAALRAELIAAAAETGVLG</sequence>
<gene>
    <name evidence="5" type="ORF">DUT91_20295</name>
</gene>
<evidence type="ECO:0000256" key="2">
    <source>
        <dbReference type="ARBA" id="ARBA00023002"/>
    </source>
</evidence>
<dbReference type="AlphaFoldDB" id="A0A368K0Y4"/>
<comment type="pathway">
    <text evidence="1">Metabolic intermediate biosynthesis; chorismate biosynthesis; chorismate from D-erythrose 4-phosphate and phosphoenolpyruvate: step 4/7.</text>
</comment>
<reference evidence="5 6" key="1">
    <citation type="submission" date="2018-07" db="EMBL/GenBank/DDBJ databases">
        <title>The draft genome of Phyllobacterium salinisoli.</title>
        <authorList>
            <person name="Liu L."/>
            <person name="Li L."/>
            <person name="Zhang X."/>
            <person name="Liang L."/>
        </authorList>
    </citation>
    <scope>NUCLEOTIDE SEQUENCE [LARGE SCALE GENOMIC DNA]</scope>
    <source>
        <strain evidence="5 6">LLAN61</strain>
    </source>
</reference>
<dbReference type="GO" id="GO:0009073">
    <property type="term" value="P:aromatic amino acid family biosynthetic process"/>
    <property type="evidence" value="ECO:0007669"/>
    <property type="project" value="UniProtKB-KW"/>
</dbReference>
<accession>A0A368K0Y4</accession>
<dbReference type="InterPro" id="IPR022893">
    <property type="entry name" value="Shikimate_DH_fam"/>
</dbReference>
<dbReference type="GO" id="GO:0004764">
    <property type="term" value="F:shikimate 3-dehydrogenase (NADP+) activity"/>
    <property type="evidence" value="ECO:0007669"/>
    <property type="project" value="InterPro"/>
</dbReference>
<dbReference type="PANTHER" id="PTHR21089:SF1">
    <property type="entry name" value="BIFUNCTIONAL 3-DEHYDROQUINATE DEHYDRATASE_SHIKIMATE DEHYDROGENASE, CHLOROPLASTIC"/>
    <property type="match status" value="1"/>
</dbReference>
<dbReference type="GO" id="GO:0009423">
    <property type="term" value="P:chorismate biosynthetic process"/>
    <property type="evidence" value="ECO:0007669"/>
    <property type="project" value="TreeGrafter"/>
</dbReference>
<dbReference type="InterPro" id="IPR046346">
    <property type="entry name" value="Aminoacid_DH-like_N_sf"/>
</dbReference>
<organism evidence="5 6">
    <name type="scientific">Phyllobacterium salinisoli</name>
    <dbReference type="NCBI Taxonomy" id="1899321"/>
    <lineage>
        <taxon>Bacteria</taxon>
        <taxon>Pseudomonadati</taxon>
        <taxon>Pseudomonadota</taxon>
        <taxon>Alphaproteobacteria</taxon>
        <taxon>Hyphomicrobiales</taxon>
        <taxon>Phyllobacteriaceae</taxon>
        <taxon>Phyllobacterium</taxon>
    </lineage>
</organism>
<dbReference type="SUPFAM" id="SSF53223">
    <property type="entry name" value="Aminoacid dehydrogenase-like, N-terminal domain"/>
    <property type="match status" value="1"/>
</dbReference>
<dbReference type="PANTHER" id="PTHR21089">
    <property type="entry name" value="SHIKIMATE DEHYDROGENASE"/>
    <property type="match status" value="1"/>
</dbReference>
<evidence type="ECO:0000256" key="3">
    <source>
        <dbReference type="ARBA" id="ARBA00023141"/>
    </source>
</evidence>
<dbReference type="Gene3D" id="3.40.50.720">
    <property type="entry name" value="NAD(P)-binding Rossmann-like Domain"/>
    <property type="match status" value="1"/>
</dbReference>
<dbReference type="Gene3D" id="3.40.50.10860">
    <property type="entry name" value="Leucine Dehydrogenase, chain A, domain 1"/>
    <property type="match status" value="1"/>
</dbReference>
<dbReference type="RefSeq" id="WP_114442315.1">
    <property type="nucleotide sequence ID" value="NZ_QOZG01000010.1"/>
</dbReference>